<name>A0A7S2R6A6_9STRA</name>
<proteinExistence type="predicted"/>
<evidence type="ECO:0008006" key="2">
    <source>
        <dbReference type="Google" id="ProtNLM"/>
    </source>
</evidence>
<protein>
    <recommendedName>
        <fullName evidence="2">PH domain-containing protein</fullName>
    </recommendedName>
</protein>
<reference evidence="1" key="1">
    <citation type="submission" date="2021-01" db="EMBL/GenBank/DDBJ databases">
        <authorList>
            <person name="Corre E."/>
            <person name="Pelletier E."/>
            <person name="Niang G."/>
            <person name="Scheremetjew M."/>
            <person name="Finn R."/>
            <person name="Kale V."/>
            <person name="Holt S."/>
            <person name="Cochrane G."/>
            <person name="Meng A."/>
            <person name="Brown T."/>
            <person name="Cohen L."/>
        </authorList>
    </citation>
    <scope>NUCLEOTIDE SEQUENCE</scope>
    <source>
        <strain evidence="1">CCMP1452</strain>
    </source>
</reference>
<dbReference type="EMBL" id="HBHI01008596">
    <property type="protein sequence ID" value="CAD9662045.1"/>
    <property type="molecule type" value="Transcribed_RNA"/>
</dbReference>
<accession>A0A7S2R6A6</accession>
<sequence>MLILCGGLGYYIFTFMVAFCSNTKRNNEMKIVKKDSSIESQDSNPLPIKLNNLFMSIPTDEDLRRAYFWESKRIEGKEQQESVDKKRTARLKKLWRPKWYGQLEIKESILSLNTSKLRHWDQIYAVFQGHRLIWWKTSKHFDDGDLPLGQIIFTGHSGLAGLSPIEQRELQENELPLVLGIFGKGLKGQQKVTFLCPNDTVKQQLEIAVLDICNDAKND</sequence>
<dbReference type="AlphaFoldDB" id="A0A7S2R6A6"/>
<gene>
    <name evidence="1" type="ORF">EANT1437_LOCUS4430</name>
</gene>
<evidence type="ECO:0000313" key="1">
    <source>
        <dbReference type="EMBL" id="CAD9662045.1"/>
    </source>
</evidence>
<organism evidence="1">
    <name type="scientific">Eucampia antarctica</name>
    <dbReference type="NCBI Taxonomy" id="49252"/>
    <lineage>
        <taxon>Eukaryota</taxon>
        <taxon>Sar</taxon>
        <taxon>Stramenopiles</taxon>
        <taxon>Ochrophyta</taxon>
        <taxon>Bacillariophyta</taxon>
        <taxon>Mediophyceae</taxon>
        <taxon>Biddulphiophycidae</taxon>
        <taxon>Hemiaulales</taxon>
        <taxon>Hemiaulaceae</taxon>
        <taxon>Eucampia</taxon>
    </lineage>
</organism>